<dbReference type="EMBL" id="KX264294">
    <property type="protein sequence ID" value="ANM86712.1"/>
    <property type="molecule type" value="Genomic_DNA"/>
</dbReference>
<dbReference type="InterPro" id="IPR045851">
    <property type="entry name" value="AMP-bd_C_sf"/>
</dbReference>
<dbReference type="GO" id="GO:0016405">
    <property type="term" value="F:CoA-ligase activity"/>
    <property type="evidence" value="ECO:0007669"/>
    <property type="project" value="TreeGrafter"/>
</dbReference>
<dbReference type="PANTHER" id="PTHR24096:SF317">
    <property type="entry name" value="ADENYLATE-FORMING ENZYME AFEA"/>
    <property type="match status" value="1"/>
</dbReference>
<accession>A0A1Z1CEF4</accession>
<dbReference type="Pfam" id="PF00501">
    <property type="entry name" value="AMP-binding"/>
    <property type="match status" value="1"/>
</dbReference>
<dbReference type="EMBL" id="MG777483">
    <property type="protein sequence ID" value="AUW30944.1"/>
    <property type="molecule type" value="Genomic_DNA"/>
</dbReference>
<evidence type="ECO:0000256" key="2">
    <source>
        <dbReference type="ARBA" id="ARBA00006432"/>
    </source>
</evidence>
<feature type="compositionally biased region" description="Polar residues" evidence="6">
    <location>
        <begin position="565"/>
        <end position="590"/>
    </location>
</feature>
<sequence length="645" mass="72257">MSSLGSSDLHDNFSRMDLVSWTFGNEDYDQNREIYIDPDNPERSITASEARSLVRKLVAGFKAVGLQRGDCVCLHAFNDIMYTMLFLGIVGAGGRFTGSNPAYTPTELSHHIQNTNTRFVITESELLPKIAPAAEVSGISASNIYLFDTPKQDAPFQCNPVQELLRHGEADWVTFTNEDEAKDTTAALLSTSGTTGLPKAAMISHYSCVVENLILEDSSRKPYHVSRLISLPEFHAFAFPIAHIAPLREGIPTYIMRRFEIQRYLSFVDQYQITETPMVPAIMSTILKSSPPASGMLQSLRLVWSAGAPLDQRTQDQMYRLLVPSARVIQVWGMTEAGWITTFTWPEKDHTGSVGRLLLGVEAKLVGEDGNIVEKDNERGEISIRGPLVMQGYLGNEEATYDALDHDGWLKTGDVGYKEQGKFFIVDRKKEMIKVRGWQVSPAELESVLLIHTEILEAAVIGSVLPNSNAEAPRAYIVKSSESNLNEGDIKTHMTEYLAKYKNLDGGIVFTNKIPRTSTGKIDRRQLRERAKREIKDAQAKKLIFAVFSSLRRPRKPTIDVLKPTTTTQFGADGSSQSLPFTPISTNSEYSRSEELKRDNIDSGRHHRYSKRLRFLWRAPRSPQLGPPRQHASIWGRLGRRGRVP</sequence>
<dbReference type="PANTHER" id="PTHR24096">
    <property type="entry name" value="LONG-CHAIN-FATTY-ACID--COA LIGASE"/>
    <property type="match status" value="1"/>
</dbReference>
<keyword evidence="4" id="KW-0547">Nucleotide-binding</keyword>
<evidence type="ECO:0000256" key="1">
    <source>
        <dbReference type="ARBA" id="ARBA00005179"/>
    </source>
</evidence>
<reference evidence="10" key="2">
    <citation type="submission" date="2017-12" db="EMBL/GenBank/DDBJ databases">
        <title>Genome Sequencing Reveals a Rich Biosynthetic Potential.</title>
        <authorList>
            <person name="Bertrand R.L."/>
            <person name="Abdel-Hameed M.E."/>
            <person name="Sorensen J.L."/>
        </authorList>
    </citation>
    <scope>NUCLEOTIDE SEQUENCE</scope>
</reference>
<evidence type="ECO:0000313" key="10">
    <source>
        <dbReference type="EMBL" id="AUW30944.1"/>
    </source>
</evidence>
<dbReference type="GO" id="GO:0019748">
    <property type="term" value="P:secondary metabolic process"/>
    <property type="evidence" value="ECO:0007669"/>
    <property type="project" value="TreeGrafter"/>
</dbReference>
<dbReference type="InterPro" id="IPR000873">
    <property type="entry name" value="AMP-dep_synth/lig_dom"/>
</dbReference>
<dbReference type="CDD" id="cd05911">
    <property type="entry name" value="Firefly_Luc_like"/>
    <property type="match status" value="1"/>
</dbReference>
<reference evidence="9" key="1">
    <citation type="submission" date="2016-05" db="EMBL/GenBank/DDBJ databases">
        <title>Lichen genome sequencing reveals its rich biosynthetic potential.</title>
        <authorList>
            <person name="Bertrand R.L."/>
            <person name="Abdel-Hameed M."/>
            <person name="Sorensen J.L."/>
        </authorList>
    </citation>
    <scope>NUCLEOTIDE SEQUENCE</scope>
</reference>
<feature type="region of interest" description="Disordered" evidence="6">
    <location>
        <begin position="621"/>
        <end position="645"/>
    </location>
</feature>
<keyword evidence="5" id="KW-0067">ATP-binding</keyword>
<dbReference type="Gene3D" id="3.40.50.12780">
    <property type="entry name" value="N-terminal domain of ligase-like"/>
    <property type="match status" value="1"/>
</dbReference>
<feature type="domain" description="AMP-binding enzyme C-terminal" evidence="8">
    <location>
        <begin position="444"/>
        <end position="521"/>
    </location>
</feature>
<dbReference type="AlphaFoldDB" id="A0A1Z1CEF4"/>
<dbReference type="Gene3D" id="3.30.300.30">
    <property type="match status" value="1"/>
</dbReference>
<evidence type="ECO:0000259" key="7">
    <source>
        <dbReference type="Pfam" id="PF00501"/>
    </source>
</evidence>
<dbReference type="InterPro" id="IPR042099">
    <property type="entry name" value="ANL_N_sf"/>
</dbReference>
<evidence type="ECO:0000256" key="6">
    <source>
        <dbReference type="SAM" id="MobiDB-lite"/>
    </source>
</evidence>
<dbReference type="SUPFAM" id="SSF56801">
    <property type="entry name" value="Acetyl-CoA synthetase-like"/>
    <property type="match status" value="1"/>
</dbReference>
<evidence type="ECO:0000256" key="5">
    <source>
        <dbReference type="ARBA" id="ARBA00022840"/>
    </source>
</evidence>
<evidence type="ECO:0000256" key="4">
    <source>
        <dbReference type="ARBA" id="ARBA00022741"/>
    </source>
</evidence>
<evidence type="ECO:0000313" key="9">
    <source>
        <dbReference type="EMBL" id="ANM86712.1"/>
    </source>
</evidence>
<organism evidence="9">
    <name type="scientific">Cladonia uncialis subsp. uncialis</name>
    <dbReference type="NCBI Taxonomy" id="180999"/>
    <lineage>
        <taxon>Eukaryota</taxon>
        <taxon>Fungi</taxon>
        <taxon>Dikarya</taxon>
        <taxon>Ascomycota</taxon>
        <taxon>Pezizomycotina</taxon>
        <taxon>Lecanoromycetes</taxon>
        <taxon>OSLEUM clade</taxon>
        <taxon>Lecanoromycetidae</taxon>
        <taxon>Lecanorales</taxon>
        <taxon>Lecanorineae</taxon>
        <taxon>Cladoniaceae</taxon>
        <taxon>Cladonia</taxon>
    </lineage>
</organism>
<proteinExistence type="inferred from homology"/>
<comment type="similarity">
    <text evidence="2">Belongs to the ATP-dependent AMP-binding enzyme family.</text>
</comment>
<comment type="pathway">
    <text evidence="1">Secondary metabolite biosynthesis.</text>
</comment>
<feature type="region of interest" description="Disordered" evidence="6">
    <location>
        <begin position="565"/>
        <end position="604"/>
    </location>
</feature>
<dbReference type="InterPro" id="IPR025110">
    <property type="entry name" value="AMP-bd_C"/>
</dbReference>
<dbReference type="Pfam" id="PF13193">
    <property type="entry name" value="AMP-binding_C"/>
    <property type="match status" value="1"/>
</dbReference>
<keyword evidence="3 9" id="KW-0436">Ligase</keyword>
<feature type="compositionally biased region" description="Basic and acidic residues" evidence="6">
    <location>
        <begin position="591"/>
        <end position="604"/>
    </location>
</feature>
<dbReference type="GO" id="GO:0005524">
    <property type="term" value="F:ATP binding"/>
    <property type="evidence" value="ECO:0007669"/>
    <property type="project" value="UniProtKB-KW"/>
</dbReference>
<evidence type="ECO:0000256" key="3">
    <source>
        <dbReference type="ARBA" id="ARBA00022598"/>
    </source>
</evidence>
<evidence type="ECO:0000259" key="8">
    <source>
        <dbReference type="Pfam" id="PF13193"/>
    </source>
</evidence>
<feature type="domain" description="AMP-dependent synthetase/ligase" evidence="7">
    <location>
        <begin position="31"/>
        <end position="394"/>
    </location>
</feature>
<name>A0A1Z1CEF4_CLAUC</name>
<protein>
    <submittedName>
        <fullName evidence="9">Putative 4-coumarate-CoA ligase</fullName>
    </submittedName>
</protein>